<dbReference type="GO" id="GO:0005758">
    <property type="term" value="C:mitochondrial intermembrane space"/>
    <property type="evidence" value="ECO:0007669"/>
    <property type="project" value="UniProtKB-SubCell"/>
</dbReference>
<evidence type="ECO:0000256" key="7">
    <source>
        <dbReference type="ARBA" id="ARBA00023128"/>
    </source>
</evidence>
<dbReference type="GO" id="GO:0005509">
    <property type="term" value="F:calcium ion binding"/>
    <property type="evidence" value="ECO:0007669"/>
    <property type="project" value="InterPro"/>
</dbReference>
<evidence type="ECO:0000256" key="3">
    <source>
        <dbReference type="ARBA" id="ARBA00022737"/>
    </source>
</evidence>
<reference evidence="10" key="1">
    <citation type="submission" date="2021-01" db="EMBL/GenBank/DDBJ databases">
        <authorList>
            <person name="Li R."/>
            <person name="Bekaert M."/>
        </authorList>
    </citation>
    <scope>NUCLEOTIDE SEQUENCE</scope>
    <source>
        <strain evidence="10">Farmed</strain>
    </source>
</reference>
<dbReference type="Gene3D" id="1.10.238.10">
    <property type="entry name" value="EF-hand"/>
    <property type="match status" value="1"/>
</dbReference>
<sequence>MEREFCDTTLLVHFFGLGGKEVLNYDDFHRFMENLQTEVIQLEFTDFSKGMKTISEEDFARILLRYTVLEKNEVDECIRRVRERMPEEKGVTFEEFKKFCQFLNNLDDFQIAMRMYTFAEQAVSQEEFQRAVKICTGTHLGPHIVNTVFQIFDADGDGHLSHREFISIMKDRIHRGARAHLITQQGNWSAFKSCIKNEMKSMY</sequence>
<keyword evidence="8" id="KW-0472">Membrane</keyword>
<protein>
    <submittedName>
        <fullName evidence="10">Calcium uptake protein 2, mitochondrial,Calcium uptake protein 3, mitochondrial</fullName>
    </submittedName>
</protein>
<dbReference type="PANTHER" id="PTHR12294:SF13">
    <property type="entry name" value="MITOCHONDRIAL CALCIUM UPTAKE 3, ISOFORM D"/>
    <property type="match status" value="1"/>
</dbReference>
<comment type="subcellular location">
    <subcellularLocation>
        <location evidence="1">Mitochondrion inner membrane</location>
    </subcellularLocation>
    <subcellularLocation>
        <location evidence="2">Mitochondrion intermembrane space</location>
    </subcellularLocation>
</comment>
<feature type="domain" description="EF-hand" evidence="9">
    <location>
        <begin position="140"/>
        <end position="175"/>
    </location>
</feature>
<keyword evidence="7" id="KW-0496">Mitochondrion</keyword>
<dbReference type="OrthoDB" id="5859791at2759"/>
<dbReference type="InterPro" id="IPR011992">
    <property type="entry name" value="EF-hand-dom_pair"/>
</dbReference>
<keyword evidence="11" id="KW-1185">Reference proteome</keyword>
<proteinExistence type="predicted"/>
<dbReference type="InterPro" id="IPR018247">
    <property type="entry name" value="EF_Hand_1_Ca_BS"/>
</dbReference>
<dbReference type="InterPro" id="IPR002048">
    <property type="entry name" value="EF_hand_dom"/>
</dbReference>
<keyword evidence="3" id="KW-0677">Repeat</keyword>
<dbReference type="PANTHER" id="PTHR12294">
    <property type="entry name" value="EF HAND DOMAIN FAMILY A1,A2-RELATED"/>
    <property type="match status" value="1"/>
</dbReference>
<keyword evidence="5" id="KW-0106">Calcium</keyword>
<evidence type="ECO:0000256" key="6">
    <source>
        <dbReference type="ARBA" id="ARBA00022946"/>
    </source>
</evidence>
<dbReference type="Pfam" id="PF00036">
    <property type="entry name" value="EF-hand_1"/>
    <property type="match status" value="1"/>
</dbReference>
<dbReference type="SUPFAM" id="SSF47473">
    <property type="entry name" value="EF-hand"/>
    <property type="match status" value="1"/>
</dbReference>
<dbReference type="InterPro" id="IPR039800">
    <property type="entry name" value="MICU1/2/3"/>
</dbReference>
<keyword evidence="4" id="KW-0999">Mitochondrion inner membrane</keyword>
<evidence type="ECO:0000313" key="11">
    <source>
        <dbReference type="Proteomes" id="UP000597762"/>
    </source>
</evidence>
<dbReference type="PROSITE" id="PS00018">
    <property type="entry name" value="EF_HAND_1"/>
    <property type="match status" value="1"/>
</dbReference>
<evidence type="ECO:0000256" key="4">
    <source>
        <dbReference type="ARBA" id="ARBA00022792"/>
    </source>
</evidence>
<comment type="caution">
    <text evidence="10">The sequence shown here is derived from an EMBL/GenBank/DDBJ whole genome shotgun (WGS) entry which is preliminary data.</text>
</comment>
<dbReference type="PROSITE" id="PS50222">
    <property type="entry name" value="EF_HAND_2"/>
    <property type="match status" value="1"/>
</dbReference>
<evidence type="ECO:0000256" key="5">
    <source>
        <dbReference type="ARBA" id="ARBA00022837"/>
    </source>
</evidence>
<evidence type="ECO:0000313" key="10">
    <source>
        <dbReference type="EMBL" id="CAE1254643.1"/>
    </source>
</evidence>
<evidence type="ECO:0000259" key="9">
    <source>
        <dbReference type="PROSITE" id="PS50222"/>
    </source>
</evidence>
<organism evidence="10 11">
    <name type="scientific">Acanthosepion pharaonis</name>
    <name type="common">Pharaoh cuttlefish</name>
    <name type="synonym">Sepia pharaonis</name>
    <dbReference type="NCBI Taxonomy" id="158019"/>
    <lineage>
        <taxon>Eukaryota</taxon>
        <taxon>Metazoa</taxon>
        <taxon>Spiralia</taxon>
        <taxon>Lophotrochozoa</taxon>
        <taxon>Mollusca</taxon>
        <taxon>Cephalopoda</taxon>
        <taxon>Coleoidea</taxon>
        <taxon>Decapodiformes</taxon>
        <taxon>Sepiida</taxon>
        <taxon>Sepiina</taxon>
        <taxon>Sepiidae</taxon>
        <taxon>Acanthosepion</taxon>
    </lineage>
</organism>
<dbReference type="EMBL" id="CAHIKZ030001151">
    <property type="protein sequence ID" value="CAE1254643.1"/>
    <property type="molecule type" value="Genomic_DNA"/>
</dbReference>
<evidence type="ECO:0000256" key="2">
    <source>
        <dbReference type="ARBA" id="ARBA00004569"/>
    </source>
</evidence>
<evidence type="ECO:0000256" key="1">
    <source>
        <dbReference type="ARBA" id="ARBA00004273"/>
    </source>
</evidence>
<accession>A0A812C431</accession>
<gene>
    <name evidence="10" type="ORF">SPHA_29076</name>
</gene>
<dbReference type="GO" id="GO:0036444">
    <property type="term" value="P:calcium import into the mitochondrion"/>
    <property type="evidence" value="ECO:0007669"/>
    <property type="project" value="TreeGrafter"/>
</dbReference>
<dbReference type="AlphaFoldDB" id="A0A812C431"/>
<keyword evidence="6" id="KW-0809">Transit peptide</keyword>
<dbReference type="GO" id="GO:1990246">
    <property type="term" value="C:uniplex complex"/>
    <property type="evidence" value="ECO:0007669"/>
    <property type="project" value="TreeGrafter"/>
</dbReference>
<dbReference type="GO" id="GO:0051560">
    <property type="term" value="P:mitochondrial calcium ion homeostasis"/>
    <property type="evidence" value="ECO:0007669"/>
    <property type="project" value="TreeGrafter"/>
</dbReference>
<evidence type="ECO:0000256" key="8">
    <source>
        <dbReference type="ARBA" id="ARBA00023136"/>
    </source>
</evidence>
<dbReference type="Proteomes" id="UP000597762">
    <property type="component" value="Unassembled WGS sequence"/>
</dbReference>
<name>A0A812C431_ACAPH</name>